<keyword evidence="12 20" id="KW-0238">DNA-binding</keyword>
<evidence type="ECO:0000256" key="12">
    <source>
        <dbReference type="ARBA" id="ARBA00023125"/>
    </source>
</evidence>
<evidence type="ECO:0000256" key="8">
    <source>
        <dbReference type="ARBA" id="ARBA00022801"/>
    </source>
</evidence>
<dbReference type="EMBL" id="JADCNM010000002">
    <property type="protein sequence ID" value="KAG0493357.1"/>
    <property type="molecule type" value="Genomic_DNA"/>
</dbReference>
<dbReference type="Pfam" id="PF26066">
    <property type="entry name" value="MCM9_N"/>
    <property type="match status" value="1"/>
</dbReference>
<dbReference type="SUPFAM" id="SSF50249">
    <property type="entry name" value="Nucleic acid-binding proteins"/>
    <property type="match status" value="1"/>
</dbReference>
<dbReference type="GO" id="GO:0000724">
    <property type="term" value="P:double-strand break repair via homologous recombination"/>
    <property type="evidence" value="ECO:0007669"/>
    <property type="project" value="TreeGrafter"/>
</dbReference>
<dbReference type="GO" id="GO:0008270">
    <property type="term" value="F:zinc ion binding"/>
    <property type="evidence" value="ECO:0007669"/>
    <property type="project" value="UniProtKB-KW"/>
</dbReference>
<dbReference type="GO" id="GO:0006260">
    <property type="term" value="P:DNA replication"/>
    <property type="evidence" value="ECO:0007669"/>
    <property type="project" value="InterPro"/>
</dbReference>
<dbReference type="Pfam" id="PF00493">
    <property type="entry name" value="MCM"/>
    <property type="match status" value="1"/>
</dbReference>
<comment type="caution">
    <text evidence="22">The sequence shown here is derived from an EMBL/GenBank/DDBJ whole genome shotgun (WGS) entry which is preliminary data.</text>
</comment>
<dbReference type="InterPro" id="IPR018525">
    <property type="entry name" value="MCM_CS"/>
</dbReference>
<dbReference type="SUPFAM" id="SSF52540">
    <property type="entry name" value="P-loop containing nucleoside triphosphate hydrolases"/>
    <property type="match status" value="1"/>
</dbReference>
<dbReference type="PROSITE" id="PS50051">
    <property type="entry name" value="MCM_2"/>
    <property type="match status" value="1"/>
</dbReference>
<dbReference type="AlphaFoldDB" id="A0A835VC77"/>
<dbReference type="Gene3D" id="3.40.50.300">
    <property type="entry name" value="P-loop containing nucleotide triphosphate hydrolases"/>
    <property type="match status" value="1"/>
</dbReference>
<dbReference type="InterPro" id="IPR001208">
    <property type="entry name" value="MCM_dom"/>
</dbReference>
<evidence type="ECO:0000256" key="9">
    <source>
        <dbReference type="ARBA" id="ARBA00022806"/>
    </source>
</evidence>
<dbReference type="EC" id="3.6.4.12" evidence="3"/>
<evidence type="ECO:0000256" key="20">
    <source>
        <dbReference type="RuleBase" id="RU004070"/>
    </source>
</evidence>
<dbReference type="InterPro" id="IPR041562">
    <property type="entry name" value="MCM_lid"/>
</dbReference>
<reference evidence="22 23" key="1">
    <citation type="journal article" date="2020" name="Nat. Food">
        <title>A phased Vanilla planifolia genome enables genetic improvement of flavour and production.</title>
        <authorList>
            <person name="Hasing T."/>
            <person name="Tang H."/>
            <person name="Brym M."/>
            <person name="Khazi F."/>
            <person name="Huang T."/>
            <person name="Chambers A.H."/>
        </authorList>
    </citation>
    <scope>NUCLEOTIDE SEQUENCE [LARGE SCALE GENOMIC DNA]</scope>
    <source>
        <tissue evidence="22">Leaf</tissue>
    </source>
</reference>
<keyword evidence="5 20" id="KW-0547">Nucleotide-binding</keyword>
<comment type="function">
    <text evidence="18">Probable DNA helicase that may play a role in DNA repair during meiosis.</text>
</comment>
<comment type="catalytic activity">
    <reaction evidence="17">
        <text>ATP + H2O = ADP + phosphate + H(+)</text>
        <dbReference type="Rhea" id="RHEA:13065"/>
        <dbReference type="ChEBI" id="CHEBI:15377"/>
        <dbReference type="ChEBI" id="CHEBI:15378"/>
        <dbReference type="ChEBI" id="CHEBI:30616"/>
        <dbReference type="ChEBI" id="CHEBI:43474"/>
        <dbReference type="ChEBI" id="CHEBI:456216"/>
        <dbReference type="EC" id="3.6.4.12"/>
    </reaction>
</comment>
<protein>
    <recommendedName>
        <fullName evidence="19">Probable DNA helicase MCM9</fullName>
        <ecNumber evidence="3">3.6.4.12</ecNumber>
    </recommendedName>
    <alternativeName>
        <fullName evidence="16">Minichromosome maintenance 9</fullName>
    </alternativeName>
</protein>
<evidence type="ECO:0000256" key="11">
    <source>
        <dbReference type="ARBA" id="ARBA00022840"/>
    </source>
</evidence>
<evidence type="ECO:0000259" key="21">
    <source>
        <dbReference type="PROSITE" id="PS50051"/>
    </source>
</evidence>
<dbReference type="OrthoDB" id="271325at2759"/>
<keyword evidence="9" id="KW-0347">Helicase</keyword>
<dbReference type="Proteomes" id="UP000639772">
    <property type="component" value="Unassembled WGS sequence"/>
</dbReference>
<comment type="subcellular location">
    <subcellularLocation>
        <location evidence="1">Nucleus</location>
    </subcellularLocation>
</comment>
<dbReference type="SMART" id="SM00350">
    <property type="entry name" value="MCM"/>
    <property type="match status" value="1"/>
</dbReference>
<evidence type="ECO:0000256" key="4">
    <source>
        <dbReference type="ARBA" id="ARBA00022723"/>
    </source>
</evidence>
<evidence type="ECO:0000256" key="18">
    <source>
        <dbReference type="ARBA" id="ARBA00059876"/>
    </source>
</evidence>
<keyword evidence="10" id="KW-0862">Zinc</keyword>
<feature type="domain" description="MCM C-terminal AAA(+) ATPase" evidence="21">
    <location>
        <begin position="310"/>
        <end position="516"/>
    </location>
</feature>
<evidence type="ECO:0000313" key="23">
    <source>
        <dbReference type="Proteomes" id="UP000639772"/>
    </source>
</evidence>
<evidence type="ECO:0000256" key="5">
    <source>
        <dbReference type="ARBA" id="ARBA00022741"/>
    </source>
</evidence>
<evidence type="ECO:0000256" key="17">
    <source>
        <dbReference type="ARBA" id="ARBA00047995"/>
    </source>
</evidence>
<dbReference type="GO" id="GO:0003697">
    <property type="term" value="F:single-stranded DNA binding"/>
    <property type="evidence" value="ECO:0007669"/>
    <property type="project" value="TreeGrafter"/>
</dbReference>
<keyword evidence="7" id="KW-0863">Zinc-finger</keyword>
<evidence type="ECO:0000256" key="15">
    <source>
        <dbReference type="ARBA" id="ARBA00023254"/>
    </source>
</evidence>
<evidence type="ECO:0000256" key="6">
    <source>
        <dbReference type="ARBA" id="ARBA00022763"/>
    </source>
</evidence>
<evidence type="ECO:0000256" key="19">
    <source>
        <dbReference type="ARBA" id="ARBA00069557"/>
    </source>
</evidence>
<dbReference type="Pfam" id="PF17855">
    <property type="entry name" value="MCM_lid"/>
    <property type="match status" value="1"/>
</dbReference>
<name>A0A835VC77_VANPL</name>
<evidence type="ECO:0000256" key="14">
    <source>
        <dbReference type="ARBA" id="ARBA00023242"/>
    </source>
</evidence>
<evidence type="ECO:0000256" key="13">
    <source>
        <dbReference type="ARBA" id="ARBA00023204"/>
    </source>
</evidence>
<comment type="similarity">
    <text evidence="2 20">Belongs to the MCM family.</text>
</comment>
<organism evidence="22 23">
    <name type="scientific">Vanilla planifolia</name>
    <name type="common">Vanilla</name>
    <dbReference type="NCBI Taxonomy" id="51239"/>
    <lineage>
        <taxon>Eukaryota</taxon>
        <taxon>Viridiplantae</taxon>
        <taxon>Streptophyta</taxon>
        <taxon>Embryophyta</taxon>
        <taxon>Tracheophyta</taxon>
        <taxon>Spermatophyta</taxon>
        <taxon>Magnoliopsida</taxon>
        <taxon>Liliopsida</taxon>
        <taxon>Asparagales</taxon>
        <taxon>Orchidaceae</taxon>
        <taxon>Vanilloideae</taxon>
        <taxon>Vanilleae</taxon>
        <taxon>Vanilla</taxon>
    </lineage>
</organism>
<accession>A0A835VC77</accession>
<dbReference type="PROSITE" id="PS00847">
    <property type="entry name" value="MCM_1"/>
    <property type="match status" value="1"/>
</dbReference>
<dbReference type="PANTHER" id="PTHR11630">
    <property type="entry name" value="DNA REPLICATION LICENSING FACTOR MCM FAMILY MEMBER"/>
    <property type="match status" value="1"/>
</dbReference>
<dbReference type="GO" id="GO:0051321">
    <property type="term" value="P:meiotic cell cycle"/>
    <property type="evidence" value="ECO:0007669"/>
    <property type="project" value="UniProtKB-KW"/>
</dbReference>
<keyword evidence="4" id="KW-0479">Metal-binding</keyword>
<dbReference type="InterPro" id="IPR058768">
    <property type="entry name" value="MCM9_N"/>
</dbReference>
<keyword evidence="8" id="KW-0378">Hydrolase</keyword>
<evidence type="ECO:0000256" key="10">
    <source>
        <dbReference type="ARBA" id="ARBA00022833"/>
    </source>
</evidence>
<keyword evidence="15" id="KW-0469">Meiosis</keyword>
<dbReference type="GO" id="GO:0017116">
    <property type="term" value="F:single-stranded DNA helicase activity"/>
    <property type="evidence" value="ECO:0007669"/>
    <property type="project" value="TreeGrafter"/>
</dbReference>
<dbReference type="GO" id="GO:0005524">
    <property type="term" value="F:ATP binding"/>
    <property type="evidence" value="ECO:0007669"/>
    <property type="project" value="UniProtKB-KW"/>
</dbReference>
<dbReference type="FunFam" id="3.40.50.300:FF:002270">
    <property type="entry name" value="Probable DNA helicase MCM9"/>
    <property type="match status" value="1"/>
</dbReference>
<dbReference type="GO" id="GO:0016787">
    <property type="term" value="F:hydrolase activity"/>
    <property type="evidence" value="ECO:0007669"/>
    <property type="project" value="UniProtKB-KW"/>
</dbReference>
<dbReference type="InterPro" id="IPR031327">
    <property type="entry name" value="MCM"/>
</dbReference>
<proteinExistence type="inferred from homology"/>
<dbReference type="GO" id="GO:0042555">
    <property type="term" value="C:MCM complex"/>
    <property type="evidence" value="ECO:0007669"/>
    <property type="project" value="TreeGrafter"/>
</dbReference>
<dbReference type="InterPro" id="IPR033762">
    <property type="entry name" value="MCM_OB"/>
</dbReference>
<keyword evidence="6" id="KW-0227">DNA damage</keyword>
<keyword evidence="13" id="KW-0234">DNA repair</keyword>
<dbReference type="InterPro" id="IPR027417">
    <property type="entry name" value="P-loop_NTPase"/>
</dbReference>
<dbReference type="Pfam" id="PF17207">
    <property type="entry name" value="MCM_OB"/>
    <property type="match status" value="1"/>
</dbReference>
<dbReference type="Gene3D" id="2.40.50.140">
    <property type="entry name" value="Nucleic acid-binding proteins"/>
    <property type="match status" value="1"/>
</dbReference>
<sequence>MRAMELASTENTDDIEQAFERFLIDRHLPSLRSILISDDLTQHYPIVIDFAELVDYDPTVAYGLFSQPSKLLYLFDKVARRSQNTVARTVGIDSCWKVKQFVHVRINVTGSPLEFPETFPSIGRLRVKHRGILLTVKGTVIRTGAIKMIERERVYECRKCWQRFEVWPELESGNAIKLPSFCPLRGSKTCDGTSFQFVPDSIVCHDYQEIKIQECMQVLEVGSIPRSIPIILMDDLVDVVKAGDDVIVTGVLSAKWSSDLKDVRCDLDPMIIANHVRRTNELRSEIEIPDDAIKKFEKFWSDFKETPLKGRNVILQGICPQVFGLFTVKLAVALTLIGGVQHVDASGTKIMIMNLLQQMAISCMLGTGKSQFLKFAAKLCNRSVTTTGLGSTSAGLTVSAVKDGGEWMLEAGALVLADGGICCIDEFDSMRVHDRATIHEAMEQQTISVAKAGLVTTLSTRTIVLGATNPKGQYDAEQSLSVNTTLSGPLLSRFDIVLVLLDTKNPEWDAVVSSHILAENEESERTNDKADELGTFWPLSMLRRYIHYIKQHFKPKLTRESETIISSYYQLQRRSATQNAARTTVRMLESLIRLAQAHARLMFRNEVTQLDAIAAILCIESSMTTSAIVDAFGNALHSNFIDYPDEEYAKQEEMILEKLRAIRDFS</sequence>
<dbReference type="PANTHER" id="PTHR11630:SF48">
    <property type="entry name" value="DNA HELICASE MCM9"/>
    <property type="match status" value="1"/>
</dbReference>
<evidence type="ECO:0000256" key="7">
    <source>
        <dbReference type="ARBA" id="ARBA00022771"/>
    </source>
</evidence>
<keyword evidence="11 20" id="KW-0067">ATP-binding</keyword>
<evidence type="ECO:0000256" key="3">
    <source>
        <dbReference type="ARBA" id="ARBA00012551"/>
    </source>
</evidence>
<dbReference type="GO" id="GO:0005634">
    <property type="term" value="C:nucleus"/>
    <property type="evidence" value="ECO:0007669"/>
    <property type="project" value="UniProtKB-SubCell"/>
</dbReference>
<gene>
    <name evidence="22" type="ORF">HPP92_004351</name>
</gene>
<keyword evidence="14" id="KW-0539">Nucleus</keyword>
<dbReference type="PRINTS" id="PR01657">
    <property type="entry name" value="MCMFAMILY"/>
</dbReference>
<evidence type="ECO:0000256" key="1">
    <source>
        <dbReference type="ARBA" id="ARBA00004123"/>
    </source>
</evidence>
<dbReference type="Gene3D" id="2.20.28.10">
    <property type="match status" value="1"/>
</dbReference>
<evidence type="ECO:0000256" key="16">
    <source>
        <dbReference type="ARBA" id="ARBA00042301"/>
    </source>
</evidence>
<evidence type="ECO:0000313" key="22">
    <source>
        <dbReference type="EMBL" id="KAG0493357.1"/>
    </source>
</evidence>
<evidence type="ECO:0000256" key="2">
    <source>
        <dbReference type="ARBA" id="ARBA00008010"/>
    </source>
</evidence>
<dbReference type="InterPro" id="IPR012340">
    <property type="entry name" value="NA-bd_OB-fold"/>
</dbReference>